<dbReference type="PROSITE" id="PS50024">
    <property type="entry name" value="SEA"/>
    <property type="match status" value="11"/>
</dbReference>
<keyword evidence="2" id="KW-1133">Transmembrane helix</keyword>
<feature type="domain" description="SEA" evidence="3">
    <location>
        <begin position="767"/>
        <end position="888"/>
    </location>
</feature>
<dbReference type="FunFam" id="3.30.70.960:FF:000003">
    <property type="entry name" value="MUC16 isoform 1"/>
    <property type="match status" value="9"/>
</dbReference>
<feature type="region of interest" description="Disordered" evidence="1">
    <location>
        <begin position="180"/>
        <end position="232"/>
    </location>
</feature>
<feature type="transmembrane region" description="Helical" evidence="2">
    <location>
        <begin position="2040"/>
        <end position="2066"/>
    </location>
</feature>
<evidence type="ECO:0000256" key="2">
    <source>
        <dbReference type="SAM" id="Phobius"/>
    </source>
</evidence>
<gene>
    <name evidence="4" type="ORF">mPipKuh1_009686</name>
</gene>
<feature type="domain" description="SEA" evidence="3">
    <location>
        <begin position="481"/>
        <end position="598"/>
    </location>
</feature>
<name>A0A7J7TA81_PIPKU</name>
<comment type="caution">
    <text evidence="4">The sequence shown here is derived from an EMBL/GenBank/DDBJ whole genome shotgun (WGS) entry which is preliminary data.</text>
</comment>
<dbReference type="PANTHER" id="PTHR14672:SF1">
    <property type="entry name" value="MUCIN-16"/>
    <property type="match status" value="1"/>
</dbReference>
<dbReference type="PANTHER" id="PTHR14672">
    <property type="entry name" value="MUCIN-16"/>
    <property type="match status" value="1"/>
</dbReference>
<proteinExistence type="predicted"/>
<feature type="domain" description="SEA" evidence="3">
    <location>
        <begin position="923"/>
        <end position="1044"/>
    </location>
</feature>
<dbReference type="SUPFAM" id="SSF82671">
    <property type="entry name" value="SEA domain"/>
    <property type="match status" value="11"/>
</dbReference>
<feature type="compositionally biased region" description="Low complexity" evidence="1">
    <location>
        <begin position="205"/>
        <end position="226"/>
    </location>
</feature>
<dbReference type="Gene3D" id="3.30.70.960">
    <property type="entry name" value="SEA domain"/>
    <property type="match status" value="11"/>
</dbReference>
<feature type="domain" description="SEA" evidence="3">
    <location>
        <begin position="1659"/>
        <end position="1779"/>
    </location>
</feature>
<sequence>MATSPGTETSSTIPATTVQTVVPEVVTSQATSSGTETSKIFSILTNSQVDLDTTASWVTQFETEVRSSVPTLIVSPGEPDATVSMVTHPLEISPIVSQTTFNFPHSELHSTISMVTIPGPKSSSSVPATTVQPVVPEVVTSQATSSGAETSTTFPTLTISPGQLKATPSWTTHYEAEVRSAVPTQTESSGEPHTTDLLVTHPAETSPTVSKTTPSVSPSDSESIPSVATDFGTETSSALPTLTVSPGVPGKVTSRDTISETDYSTVIPTLTLTVGEPETTALLVTHPSTETSTNFLASTIFPRLPDTTDSLSIQPGMDLSTTISTSALFHGSSDTTSLLATSPVSEASTGLPSLPVSPAVFEPASTPATTGEPYTVASWSTLTSPSTTSFGLPEFSNTVTGGTVTLTAAKSSREGLSSTTILKTTTLADTKLSATGSDHTVAKTTATFSTLSESSFVPVTTPKMSTMGYVSVTSRTTAVPFLVPFIVNFTITNLRYTEDMGNLGSAIFNATERQLLGLLFKNSIGFLSAGCRLTLLRAEKEGASTTVSVICTHHADPTGFQLDREQLYWELSLQTHGVTRLGPYTLDRNSLFVNGYNHRYWISTTSTLVTSTFSPGPAASLSPTPSSTDVGPAPVPFTLNFTITNVLYTPDMRHPGSAKFNSTERALNHLLGLLFKNTSIGPLYSGCRLALLRTEKDGASTGVDTICTYNPNPIGPGLNIEELYQELSQLTHGVTLLGTYTLDRDSLYVNGYNRRNWTPATSSVSPSLMSFTLNFTITSLRYTESMGKQGSEIFNNMERILNHLLKPLFQNSSIGPFYFGCRLTLLRPEKNETTTGIDAVCTYYSDDVDPKLDREQLYWEMSDGTHGVTQLGSFTLDKDSLYINGYTHQTSASTPSASVASTLFPRTSLVPTHFSSSTAAVSFLVPFTLNFTITNLHYEEDMQHLGSRKFNATERILQGLLKSVFKNSSLRLLYAGCRLASLSSEKDGTATRVDVICTHRPEPGGPGPDREQLYWEVGRLTHGITRLGPYTLDRDSLYVNGFTHQSSTLITSTPGTSTVDHENFGTPASFSSPTADAGPALMSFTLNFTITNLHYTEDMQPGSAKFNSTESILQYLLEPLFTSSSIGSFYTGCRLTTLRPEKGETATGVDAICTYHPDPAGPMLDREQLYWELSHQTHGVTWLGSYTLDKDHLYVNGYTRPVLTSIPSVSMTSTPSLRNSLAPVSFSSSTVSVLALVPFTLNFTITNLHFTKDMQHPSSVKFNKIEKILQHMLRSLFKNTSISLLYSSCQLTLLRPERDGAATSVDIACNYRPDPAGPGLDRKQLYRELSQLTQDVTKLGPYTLDQDSLYVNGYTHQTSETTTHATGPPLVPFTLNFTITNLQYIDDTWPPGSLKFNTTEKFLQRLLKALFKNTSVGTLYSGCRLTRLRPKKEGTATGVDIVCTHRPDPVVPGLDRERLYWELSLLTGGFTQLGPYTLDQDSFYINGYTLQVTTMTPTTAEISEESFTLNFTINNLRYSADMSHRGSLKFNITDTLMQHLLSLLFRRSSLGLQYAGCKVISLRSMKNGAKTGVDFLCIYRQPPNGPGLPAKQLFHELSWQTHGITRLGPYSLDKDSLYLNGYNECGPDEPPTTPEPPTTVLPTLSSPVQPEATTVLLYNLETLSLNFTISNLQYSVDMGSGSAIFNSTQSILQNLLRSLFMKSSLGPYYSGCRLISLRPEKDGAATRVDVICTYHPEPLNPGLDRNRLYWELSQLTHSVTQMGPYTLVRGSLFVNGYAPQDLSIQSEYQLNFRIINWNLSNSDPVSSEYTSLLRDIQDKVTKLYRGSQLGDAFYSCLVTDLKLGSVRVTIQELFSSSIDPRMVKQVFLDKTLNASSYWLGATYHLADIQVTELEASVHLSTDKPTSSPSPQHFHLNFTVTNLLYVQDIGLPGTTAHQRNKRSMENALNQLFQNSSIRSYFSGCQVVAFRSVPHNNHTRVDSLCHFSPLAQKMDRVTIYEEFLQLTQNGTQLQDFTLDRNSVLVDGYSSNRTDALTENFGFPYWAILLFSLVGLVGATMCLLCCFLITMRLLKKEGDFEIQQ</sequence>
<feature type="domain" description="SEA" evidence="3">
    <location>
        <begin position="1909"/>
        <end position="2028"/>
    </location>
</feature>
<feature type="domain" description="SEA" evidence="3">
    <location>
        <begin position="1784"/>
        <end position="1895"/>
    </location>
</feature>
<feature type="domain" description="SEA" evidence="3">
    <location>
        <begin position="1503"/>
        <end position="1624"/>
    </location>
</feature>
<dbReference type="Pfam" id="PF01390">
    <property type="entry name" value="SEA"/>
    <property type="match status" value="11"/>
</dbReference>
<keyword evidence="2" id="KW-0812">Transmembrane</keyword>
<evidence type="ECO:0000313" key="5">
    <source>
        <dbReference type="Proteomes" id="UP000558488"/>
    </source>
</evidence>
<keyword evidence="2" id="KW-0472">Membrane</keyword>
<dbReference type="InterPro" id="IPR036364">
    <property type="entry name" value="SEA_dom_sf"/>
</dbReference>
<dbReference type="InterPro" id="IPR000082">
    <property type="entry name" value="SEA_dom"/>
</dbReference>
<dbReference type="EMBL" id="JACAGB010000030">
    <property type="protein sequence ID" value="KAF6297601.1"/>
    <property type="molecule type" value="Genomic_DNA"/>
</dbReference>
<feature type="domain" description="SEA" evidence="3">
    <location>
        <begin position="1080"/>
        <end position="1200"/>
    </location>
</feature>
<accession>A0A7J7TA81</accession>
<reference evidence="4 5" key="1">
    <citation type="journal article" date="2020" name="Nature">
        <title>Six reference-quality genomes reveal evolution of bat adaptations.</title>
        <authorList>
            <person name="Jebb D."/>
            <person name="Huang Z."/>
            <person name="Pippel M."/>
            <person name="Hughes G.M."/>
            <person name="Lavrichenko K."/>
            <person name="Devanna P."/>
            <person name="Winkler S."/>
            <person name="Jermiin L.S."/>
            <person name="Skirmuntt E.C."/>
            <person name="Katzourakis A."/>
            <person name="Burkitt-Gray L."/>
            <person name="Ray D.A."/>
            <person name="Sullivan K.A.M."/>
            <person name="Roscito J.G."/>
            <person name="Kirilenko B.M."/>
            <person name="Davalos L.M."/>
            <person name="Corthals A.P."/>
            <person name="Power M.L."/>
            <person name="Jones G."/>
            <person name="Ransome R.D."/>
            <person name="Dechmann D.K.N."/>
            <person name="Locatelli A.G."/>
            <person name="Puechmaille S.J."/>
            <person name="Fedrigo O."/>
            <person name="Jarvis E.D."/>
            <person name="Hiller M."/>
            <person name="Vernes S.C."/>
            <person name="Myers E.W."/>
            <person name="Teeling E.C."/>
        </authorList>
    </citation>
    <scope>NUCLEOTIDE SEQUENCE [LARGE SCALE GENOMIC DNA]</scope>
    <source>
        <strain evidence="4">MPipKuh1</strain>
        <tissue evidence="4">Flight muscle</tissue>
    </source>
</reference>
<feature type="compositionally biased region" description="Polar residues" evidence="1">
    <location>
        <begin position="182"/>
        <end position="192"/>
    </location>
</feature>
<organism evidence="4 5">
    <name type="scientific">Pipistrellus kuhlii</name>
    <name type="common">Kuhl's pipistrelle</name>
    <dbReference type="NCBI Taxonomy" id="59472"/>
    <lineage>
        <taxon>Eukaryota</taxon>
        <taxon>Metazoa</taxon>
        <taxon>Chordata</taxon>
        <taxon>Craniata</taxon>
        <taxon>Vertebrata</taxon>
        <taxon>Euteleostomi</taxon>
        <taxon>Mammalia</taxon>
        <taxon>Eutheria</taxon>
        <taxon>Laurasiatheria</taxon>
        <taxon>Chiroptera</taxon>
        <taxon>Yangochiroptera</taxon>
        <taxon>Vespertilionidae</taxon>
        <taxon>Pipistrellus</taxon>
    </lineage>
</organism>
<keyword evidence="5" id="KW-1185">Reference proteome</keyword>
<dbReference type="Proteomes" id="UP000558488">
    <property type="component" value="Unassembled WGS sequence"/>
</dbReference>
<evidence type="ECO:0000313" key="4">
    <source>
        <dbReference type="EMBL" id="KAF6297601.1"/>
    </source>
</evidence>
<protein>
    <recommendedName>
        <fullName evidence="3">SEA domain-containing protein</fullName>
    </recommendedName>
</protein>
<evidence type="ECO:0000256" key="1">
    <source>
        <dbReference type="SAM" id="MobiDB-lite"/>
    </source>
</evidence>
<feature type="domain" description="SEA" evidence="3">
    <location>
        <begin position="1369"/>
        <end position="1490"/>
    </location>
</feature>
<feature type="domain" description="SEA" evidence="3">
    <location>
        <begin position="1235"/>
        <end position="1356"/>
    </location>
</feature>
<evidence type="ECO:0000259" key="3">
    <source>
        <dbReference type="PROSITE" id="PS50024"/>
    </source>
</evidence>
<feature type="domain" description="SEA" evidence="3">
    <location>
        <begin position="633"/>
        <end position="754"/>
    </location>
</feature>
<dbReference type="InterPro" id="IPR028850">
    <property type="entry name" value="MUC16"/>
</dbReference>